<protein>
    <recommendedName>
        <fullName evidence="2">F-box domain-containing protein</fullName>
    </recommendedName>
</protein>
<dbReference type="InterPro" id="IPR025886">
    <property type="entry name" value="PP2-like"/>
</dbReference>
<dbReference type="InterPro" id="IPR001810">
    <property type="entry name" value="F-box_dom"/>
</dbReference>
<reference evidence="4" key="1">
    <citation type="journal article" date="2016" name="Nat. Biotechnol.">
        <title>Sequencing wild and cultivated cassava and related species reveals extensive interspecific hybridization and genetic diversity.</title>
        <authorList>
            <person name="Bredeson J.V."/>
            <person name="Lyons J.B."/>
            <person name="Prochnik S.E."/>
            <person name="Wu G.A."/>
            <person name="Ha C.M."/>
            <person name="Edsinger-Gonzales E."/>
            <person name="Grimwood J."/>
            <person name="Schmutz J."/>
            <person name="Rabbi I.Y."/>
            <person name="Egesi C."/>
            <person name="Nauluvula P."/>
            <person name="Lebot V."/>
            <person name="Ndunguru J."/>
            <person name="Mkamilo G."/>
            <person name="Bart R.S."/>
            <person name="Setter T.L."/>
            <person name="Gleadow R.M."/>
            <person name="Kulakow P."/>
            <person name="Ferguson M.E."/>
            <person name="Rounsley S."/>
            <person name="Rokhsar D.S."/>
        </authorList>
    </citation>
    <scope>NUCLEOTIDE SEQUENCE [LARGE SCALE GENOMIC DNA]</scope>
    <source>
        <strain evidence="4">cv. AM560-2</strain>
    </source>
</reference>
<feature type="region of interest" description="Disordered" evidence="1">
    <location>
        <begin position="1"/>
        <end position="23"/>
    </location>
</feature>
<gene>
    <name evidence="3" type="ORF">MANES_01G261700v8</name>
</gene>
<organism evidence="3 4">
    <name type="scientific">Manihot esculenta</name>
    <name type="common">Cassava</name>
    <name type="synonym">Jatropha manihot</name>
    <dbReference type="NCBI Taxonomy" id="3983"/>
    <lineage>
        <taxon>Eukaryota</taxon>
        <taxon>Viridiplantae</taxon>
        <taxon>Streptophyta</taxon>
        <taxon>Embryophyta</taxon>
        <taxon>Tracheophyta</taxon>
        <taxon>Spermatophyta</taxon>
        <taxon>Magnoliopsida</taxon>
        <taxon>eudicotyledons</taxon>
        <taxon>Gunneridae</taxon>
        <taxon>Pentapetalae</taxon>
        <taxon>rosids</taxon>
        <taxon>fabids</taxon>
        <taxon>Malpighiales</taxon>
        <taxon>Euphorbiaceae</taxon>
        <taxon>Crotonoideae</taxon>
        <taxon>Manihoteae</taxon>
        <taxon>Manihot</taxon>
    </lineage>
</organism>
<dbReference type="PROSITE" id="PS50181">
    <property type="entry name" value="FBOX"/>
    <property type="match status" value="1"/>
</dbReference>
<proteinExistence type="predicted"/>
<dbReference type="SUPFAM" id="SSF81383">
    <property type="entry name" value="F-box domain"/>
    <property type="match status" value="1"/>
</dbReference>
<dbReference type="InterPro" id="IPR036047">
    <property type="entry name" value="F-box-like_dom_sf"/>
</dbReference>
<dbReference type="Gramene" id="Manes.01G261700.1.v8.1">
    <property type="protein sequence ID" value="Manes.01G261700.1.v8.1.CDS"/>
    <property type="gene ID" value="Manes.01G261700.v8.1"/>
</dbReference>
<feature type="domain" description="F-box" evidence="2">
    <location>
        <begin position="20"/>
        <end position="66"/>
    </location>
</feature>
<evidence type="ECO:0000256" key="1">
    <source>
        <dbReference type="SAM" id="MobiDB-lite"/>
    </source>
</evidence>
<keyword evidence="4" id="KW-1185">Reference proteome</keyword>
<dbReference type="Proteomes" id="UP000091857">
    <property type="component" value="Chromosome 1"/>
</dbReference>
<dbReference type="STRING" id="3983.A0A2C9WPB4"/>
<sequence length="290" mass="32628">MGANESHTTSHADGEGPSSKPRLDDIPESCVALVLMHLDPLEICNLARLNRAFHGASSADFIWETKLPSNYRFVLDKVLDDDKTMAGLGKKDLYARMCRPIPFDGGTKEIWLDKNTAGVCLSISSKALTITGIDDRRYWNCISTDESRFQKVAYLHHIWWLEVDGELEFQFPAGKYSLFFRVQLGKPTKKMGRRVCNTEHIHGWDIKPVKFELTTSDGQHAASECFLENPGNWVNYHVGDFVVLHPNELTNIKFSLTQIDCTHTKGGLCLDAVFIYPSSLGTEISTTLKM</sequence>
<evidence type="ECO:0000259" key="2">
    <source>
        <dbReference type="PROSITE" id="PS50181"/>
    </source>
</evidence>
<accession>A0A2C9WPB4</accession>
<dbReference type="CDD" id="cd22162">
    <property type="entry name" value="F-box_AtSKIP3-like"/>
    <property type="match status" value="1"/>
</dbReference>
<evidence type="ECO:0000313" key="4">
    <source>
        <dbReference type="Proteomes" id="UP000091857"/>
    </source>
</evidence>
<dbReference type="AlphaFoldDB" id="A0A2C9WPB4"/>
<dbReference type="PANTHER" id="PTHR31960">
    <property type="entry name" value="F-BOX PROTEIN PP2-A15"/>
    <property type="match status" value="1"/>
</dbReference>
<dbReference type="Pfam" id="PF14299">
    <property type="entry name" value="PP2"/>
    <property type="match status" value="1"/>
</dbReference>
<dbReference type="EMBL" id="CM004387">
    <property type="protein sequence ID" value="OAY62354.1"/>
    <property type="molecule type" value="Genomic_DNA"/>
</dbReference>
<name>A0A2C9WPB4_MANES</name>
<dbReference type="PANTHER" id="PTHR31960:SF3">
    <property type="entry name" value="F-BOX PROTEIN PP2-A13"/>
    <property type="match status" value="1"/>
</dbReference>
<dbReference type="OMA" id="CTSEHVH"/>
<dbReference type="OrthoDB" id="9970274at2759"/>
<evidence type="ECO:0000313" key="3">
    <source>
        <dbReference type="EMBL" id="OAY62354.1"/>
    </source>
</evidence>
<comment type="caution">
    <text evidence="3">The sequence shown here is derived from an EMBL/GenBank/DDBJ whole genome shotgun (WGS) entry which is preliminary data.</text>
</comment>